<feature type="domain" description="Cytochrome c" evidence="9">
    <location>
        <begin position="156"/>
        <end position="238"/>
    </location>
</feature>
<keyword evidence="2 6" id="KW-0349">Heme</keyword>
<feature type="chain" id="PRO_5012507735" evidence="8">
    <location>
        <begin position="39"/>
        <end position="249"/>
    </location>
</feature>
<evidence type="ECO:0000259" key="9">
    <source>
        <dbReference type="PROSITE" id="PS51007"/>
    </source>
</evidence>
<accession>A0A1X7HLC7</accession>
<dbReference type="EMBL" id="FXAK01000009">
    <property type="protein sequence ID" value="SMF88854.1"/>
    <property type="molecule type" value="Genomic_DNA"/>
</dbReference>
<dbReference type="GO" id="GO:0020037">
    <property type="term" value="F:heme binding"/>
    <property type="evidence" value="ECO:0007669"/>
    <property type="project" value="InterPro"/>
</dbReference>
<proteinExistence type="predicted"/>
<evidence type="ECO:0000313" key="10">
    <source>
        <dbReference type="EMBL" id="SMF88854.1"/>
    </source>
</evidence>
<dbReference type="STRING" id="286727.SAMN02982917_6528"/>
<dbReference type="SUPFAM" id="SSF46626">
    <property type="entry name" value="Cytochrome c"/>
    <property type="match status" value="2"/>
</dbReference>
<dbReference type="Gene3D" id="1.10.760.10">
    <property type="entry name" value="Cytochrome c-like domain"/>
    <property type="match status" value="2"/>
</dbReference>
<evidence type="ECO:0000256" key="8">
    <source>
        <dbReference type="SAM" id="SignalP"/>
    </source>
</evidence>
<dbReference type="AlphaFoldDB" id="A0A1X7HLC7"/>
<keyword evidence="3 6" id="KW-0479">Metal-binding</keyword>
<evidence type="ECO:0000256" key="4">
    <source>
        <dbReference type="ARBA" id="ARBA00022982"/>
    </source>
</evidence>
<feature type="domain" description="Cytochrome c" evidence="9">
    <location>
        <begin position="40"/>
        <end position="129"/>
    </location>
</feature>
<keyword evidence="1" id="KW-0813">Transport</keyword>
<keyword evidence="8" id="KW-0732">Signal</keyword>
<evidence type="ECO:0000256" key="7">
    <source>
        <dbReference type="SAM" id="MobiDB-lite"/>
    </source>
</evidence>
<gene>
    <name evidence="10" type="ORF">SAMN02982917_6528</name>
</gene>
<dbReference type="GO" id="GO:0046872">
    <property type="term" value="F:metal ion binding"/>
    <property type="evidence" value="ECO:0007669"/>
    <property type="project" value="UniProtKB-KW"/>
</dbReference>
<dbReference type="InterPro" id="IPR036909">
    <property type="entry name" value="Cyt_c-like_dom_sf"/>
</dbReference>
<reference evidence="10 11" key="1">
    <citation type="submission" date="2017-04" db="EMBL/GenBank/DDBJ databases">
        <authorList>
            <person name="Afonso C.L."/>
            <person name="Miller P.J."/>
            <person name="Scott M.A."/>
            <person name="Spackman E."/>
            <person name="Goraichik I."/>
            <person name="Dimitrov K.M."/>
            <person name="Suarez D.L."/>
            <person name="Swayne D.E."/>
        </authorList>
    </citation>
    <scope>NUCLEOTIDE SEQUENCE [LARGE SCALE GENOMIC DNA]</scope>
    <source>
        <strain evidence="10 11">A2P</strain>
    </source>
</reference>
<evidence type="ECO:0000313" key="11">
    <source>
        <dbReference type="Proteomes" id="UP000192936"/>
    </source>
</evidence>
<dbReference type="RefSeq" id="WP_085091365.1">
    <property type="nucleotide sequence ID" value="NZ_FXAK01000009.1"/>
</dbReference>
<evidence type="ECO:0000256" key="6">
    <source>
        <dbReference type="PROSITE-ProRule" id="PRU00433"/>
    </source>
</evidence>
<dbReference type="InterPro" id="IPR050597">
    <property type="entry name" value="Cytochrome_c_Oxidase_Subunit"/>
</dbReference>
<keyword evidence="4" id="KW-0249">Electron transport</keyword>
<dbReference type="Pfam" id="PF00034">
    <property type="entry name" value="Cytochrom_C"/>
    <property type="match status" value="2"/>
</dbReference>
<evidence type="ECO:0000256" key="2">
    <source>
        <dbReference type="ARBA" id="ARBA00022617"/>
    </source>
</evidence>
<protein>
    <submittedName>
        <fullName evidence="10">Cytochrome c553</fullName>
    </submittedName>
</protein>
<feature type="region of interest" description="Disordered" evidence="7">
    <location>
        <begin position="139"/>
        <end position="159"/>
    </location>
</feature>
<feature type="signal peptide" evidence="8">
    <location>
        <begin position="1"/>
        <end position="38"/>
    </location>
</feature>
<evidence type="ECO:0000256" key="3">
    <source>
        <dbReference type="ARBA" id="ARBA00022723"/>
    </source>
</evidence>
<dbReference type="PANTHER" id="PTHR33751">
    <property type="entry name" value="CBB3-TYPE CYTOCHROME C OXIDASE SUBUNIT FIXP"/>
    <property type="match status" value="1"/>
</dbReference>
<name>A0A1X7HLC7_9PROT</name>
<sequence>MFATVAAKQESCARGRAKPYRLSAIVALLSLTAPPLHADQLTEIGHQIFEHGSGGDASAAGCSSCHGSHGEGNQFGGIPKLAGFDSFYITRQLHGFKSGIRTNPIMSPYASALDDHQISAVAAYIATLPDVRADSRAVSQDERVSGGQAKADAAPPLVRDGDPTRGIPACATCHGAVGDGYATAPALAGQSADYLARTLLAWRNGKRPEGPDYFMSLISPRLTRGEIEALSAYYADLARPVQHSSGQQP</sequence>
<evidence type="ECO:0000256" key="1">
    <source>
        <dbReference type="ARBA" id="ARBA00022448"/>
    </source>
</evidence>
<dbReference type="GO" id="GO:0009055">
    <property type="term" value="F:electron transfer activity"/>
    <property type="evidence" value="ECO:0007669"/>
    <property type="project" value="InterPro"/>
</dbReference>
<dbReference type="Proteomes" id="UP000192936">
    <property type="component" value="Unassembled WGS sequence"/>
</dbReference>
<dbReference type="PROSITE" id="PS51007">
    <property type="entry name" value="CYTC"/>
    <property type="match status" value="2"/>
</dbReference>
<dbReference type="InterPro" id="IPR009056">
    <property type="entry name" value="Cyt_c-like_dom"/>
</dbReference>
<dbReference type="PANTHER" id="PTHR33751:SF9">
    <property type="entry name" value="CYTOCHROME C4"/>
    <property type="match status" value="1"/>
</dbReference>
<keyword evidence="5 6" id="KW-0408">Iron</keyword>
<evidence type="ECO:0000256" key="5">
    <source>
        <dbReference type="ARBA" id="ARBA00023004"/>
    </source>
</evidence>
<organism evidence="10 11">
    <name type="scientific">Azospirillum oryzae</name>
    <dbReference type="NCBI Taxonomy" id="286727"/>
    <lineage>
        <taxon>Bacteria</taxon>
        <taxon>Pseudomonadati</taxon>
        <taxon>Pseudomonadota</taxon>
        <taxon>Alphaproteobacteria</taxon>
        <taxon>Rhodospirillales</taxon>
        <taxon>Azospirillaceae</taxon>
        <taxon>Azospirillum</taxon>
    </lineage>
</organism>
<dbReference type="OrthoDB" id="9808603at2"/>